<comment type="caution">
    <text evidence="4">The sequence shown here is derived from an EMBL/GenBank/DDBJ whole genome shotgun (WGS) entry which is preliminary data.</text>
</comment>
<feature type="domain" description="Chalcone isomerase" evidence="2">
    <location>
        <begin position="24"/>
        <end position="189"/>
    </location>
</feature>
<accession>A0A2S6G6E3</accession>
<feature type="chain" id="PRO_5015486030" evidence="1">
    <location>
        <begin position="25"/>
        <end position="191"/>
    </location>
</feature>
<sequence>MRKTTVAKHLFALVALILPLYCGAVTINDVEMPDTYAWEGKELKLMGAGTRSKWFMDLYVAGLYLTEESGKAKAILEADEPQRIALQITSGMITSERMTEAVLEGFETSTGGNTAPIQPDIDRFIGVFDEPIKEGDEFSLVYVPGKGVNVLKNGKYQDTIGDLAFKQALFGIWLAETPVDDDLKSELLGQR</sequence>
<evidence type="ECO:0000259" key="2">
    <source>
        <dbReference type="Pfam" id="PF16036"/>
    </source>
</evidence>
<dbReference type="SUPFAM" id="SSF54626">
    <property type="entry name" value="Chalcone isomerase"/>
    <property type="match status" value="1"/>
</dbReference>
<feature type="signal peptide" evidence="1">
    <location>
        <begin position="1"/>
        <end position="24"/>
    </location>
</feature>
<dbReference type="RefSeq" id="WP_104416161.1">
    <property type="nucleotide sequence ID" value="NZ_PTIT01000011.1"/>
</dbReference>
<dbReference type="Gene3D" id="3.50.70.10">
    <property type="match status" value="1"/>
</dbReference>
<name>A0A2S6G6E3_9GAMM</name>
<dbReference type="EMBL" id="PTIU01000011">
    <property type="protein sequence ID" value="PPK54706.1"/>
    <property type="molecule type" value="Genomic_DNA"/>
</dbReference>
<reference evidence="4 5" key="2">
    <citation type="submission" date="2018-02" db="EMBL/GenBank/DDBJ databases">
        <title>Subsurface microbial communities from deep shales in Ohio and West Virginia, USA.</title>
        <authorList>
            <person name="Wrighton K."/>
        </authorList>
    </citation>
    <scope>NUCLEOTIDE SEQUENCE [LARGE SCALE GENOMIC DNA]</scope>
    <source>
        <strain evidence="4 5">UTICA-S1B9</strain>
    </source>
</reference>
<evidence type="ECO:0000313" key="4">
    <source>
        <dbReference type="EMBL" id="PPK54706.1"/>
    </source>
</evidence>
<dbReference type="InterPro" id="IPR016087">
    <property type="entry name" value="Chalcone_isomerase"/>
</dbReference>
<keyword evidence="1" id="KW-0732">Signal</keyword>
<keyword evidence="6" id="KW-1185">Reference proteome</keyword>
<dbReference type="EMBL" id="PTIT01000011">
    <property type="protein sequence ID" value="PPK51546.1"/>
    <property type="molecule type" value="Genomic_DNA"/>
</dbReference>
<proteinExistence type="predicted"/>
<dbReference type="GO" id="GO:0016872">
    <property type="term" value="F:intramolecular lyase activity"/>
    <property type="evidence" value="ECO:0007669"/>
    <property type="project" value="InterPro"/>
</dbReference>
<dbReference type="Pfam" id="PF16036">
    <property type="entry name" value="Chalcone_3"/>
    <property type="match status" value="1"/>
</dbReference>
<dbReference type="AlphaFoldDB" id="A0A2S6G6E3"/>
<evidence type="ECO:0000313" key="5">
    <source>
        <dbReference type="Proteomes" id="UP000239446"/>
    </source>
</evidence>
<reference evidence="3 6" key="1">
    <citation type="submission" date="2018-02" db="EMBL/GenBank/DDBJ databases">
        <title>Deep subsurface shale carbon reservoir microbial communities from Ohio and West Virginia, USA.</title>
        <authorList>
            <person name="Wrighton K."/>
        </authorList>
    </citation>
    <scope>NUCLEOTIDE SEQUENCE [LARGE SCALE GENOMIC DNA]</scope>
    <source>
        <strain evidence="3 6">UTICA-S1B6</strain>
    </source>
</reference>
<evidence type="ECO:0000313" key="6">
    <source>
        <dbReference type="Proteomes" id="UP000239648"/>
    </source>
</evidence>
<evidence type="ECO:0000256" key="1">
    <source>
        <dbReference type="SAM" id="SignalP"/>
    </source>
</evidence>
<organism evidence="4 5">
    <name type="scientific">Marinobacter persicus</name>
    <dbReference type="NCBI Taxonomy" id="930118"/>
    <lineage>
        <taxon>Bacteria</taxon>
        <taxon>Pseudomonadati</taxon>
        <taxon>Pseudomonadota</taxon>
        <taxon>Gammaproteobacteria</taxon>
        <taxon>Pseudomonadales</taxon>
        <taxon>Marinobacteraceae</taxon>
        <taxon>Marinobacter</taxon>
    </lineage>
</organism>
<dbReference type="Proteomes" id="UP000239446">
    <property type="component" value="Unassembled WGS sequence"/>
</dbReference>
<dbReference type="InterPro" id="IPR016088">
    <property type="entry name" value="Chalcone_isomerase_3-sand"/>
</dbReference>
<dbReference type="Proteomes" id="UP000239648">
    <property type="component" value="Unassembled WGS sequence"/>
</dbReference>
<gene>
    <name evidence="4" type="ORF">B0H24_101162</name>
    <name evidence="3" type="ORF">BY455_11162</name>
</gene>
<dbReference type="OrthoDB" id="270742at2"/>
<dbReference type="InterPro" id="IPR036298">
    <property type="entry name" value="Chalcone_isomerase_sf"/>
</dbReference>
<protein>
    <submittedName>
        <fullName evidence="4">Chalcone isomerase-like protein</fullName>
    </submittedName>
</protein>
<keyword evidence="4" id="KW-0413">Isomerase</keyword>
<evidence type="ECO:0000313" key="3">
    <source>
        <dbReference type="EMBL" id="PPK51546.1"/>
    </source>
</evidence>